<evidence type="ECO:0000256" key="1">
    <source>
        <dbReference type="SAM" id="Phobius"/>
    </source>
</evidence>
<name>A0ABP1FR47_9CHLO</name>
<proteinExistence type="predicted"/>
<sequence length="122" mass="14049">MQEPRRSATTLRCRPLGRVVQCAATPRNIPPLNDRGPQPVPSTKPAVVEPKVSVAAQLNNAWKHQWEHLMEEVMPDERGDAKDWALMYTSVAVFVFMAMQMFRVYAYWYYAAGLRPIMQTFH</sequence>
<protein>
    <submittedName>
        <fullName evidence="2">G3163 protein</fullName>
    </submittedName>
</protein>
<feature type="transmembrane region" description="Helical" evidence="1">
    <location>
        <begin position="84"/>
        <end position="108"/>
    </location>
</feature>
<accession>A0ABP1FR47</accession>
<keyword evidence="1" id="KW-1133">Transmembrane helix</keyword>
<keyword evidence="3" id="KW-1185">Reference proteome</keyword>
<keyword evidence="1" id="KW-0472">Membrane</keyword>
<evidence type="ECO:0000313" key="3">
    <source>
        <dbReference type="Proteomes" id="UP001497392"/>
    </source>
</evidence>
<evidence type="ECO:0000313" key="2">
    <source>
        <dbReference type="EMBL" id="CAL5221040.1"/>
    </source>
</evidence>
<gene>
    <name evidence="2" type="primary">g3163</name>
    <name evidence="2" type="ORF">VP750_LOCUS2699</name>
</gene>
<dbReference type="EMBL" id="CAXHTA020000004">
    <property type="protein sequence ID" value="CAL5221040.1"/>
    <property type="molecule type" value="Genomic_DNA"/>
</dbReference>
<organism evidence="2 3">
    <name type="scientific">Coccomyxa viridis</name>
    <dbReference type="NCBI Taxonomy" id="1274662"/>
    <lineage>
        <taxon>Eukaryota</taxon>
        <taxon>Viridiplantae</taxon>
        <taxon>Chlorophyta</taxon>
        <taxon>core chlorophytes</taxon>
        <taxon>Trebouxiophyceae</taxon>
        <taxon>Trebouxiophyceae incertae sedis</taxon>
        <taxon>Coccomyxaceae</taxon>
        <taxon>Coccomyxa</taxon>
    </lineage>
</organism>
<keyword evidence="1" id="KW-0812">Transmembrane</keyword>
<reference evidence="2 3" key="1">
    <citation type="submission" date="2024-06" db="EMBL/GenBank/DDBJ databases">
        <authorList>
            <person name="Kraege A."/>
            <person name="Thomma B."/>
        </authorList>
    </citation>
    <scope>NUCLEOTIDE SEQUENCE [LARGE SCALE GENOMIC DNA]</scope>
</reference>
<dbReference type="Proteomes" id="UP001497392">
    <property type="component" value="Unassembled WGS sequence"/>
</dbReference>
<comment type="caution">
    <text evidence="2">The sequence shown here is derived from an EMBL/GenBank/DDBJ whole genome shotgun (WGS) entry which is preliminary data.</text>
</comment>